<dbReference type="Proteomes" id="UP001056012">
    <property type="component" value="Chromosome 2"/>
</dbReference>
<dbReference type="InterPro" id="IPR005645">
    <property type="entry name" value="FSH-like_dom"/>
</dbReference>
<sequence>MRFLCLHGMGTNSSIFETQIAGMCQQLQDQGHEFIFVDGLIECDAAPGIGSLFPGPYLCYYDLPTPEKVQSAFDYINEVIEEEGPFDGVFGFSQGAALASSMMLEHYKRNPLDDLFKFAVFIAASLPFNLDDTTGMRHWESAVRKAIQGAPAAFGGEFAGELIVDEGSGSSEDEDSETHTRGFPLRPWMLGTKTLLGRYHPSRDKVRIQVPTLHIMSDVDQYLAQSENLVKLCNSELSSVVKHDAGHRVPRSKDFEVKATAGLDAVVRSSLMRT</sequence>
<dbReference type="Pfam" id="PF03959">
    <property type="entry name" value="FSH1"/>
    <property type="match status" value="1"/>
</dbReference>
<dbReference type="Gene3D" id="3.40.50.1820">
    <property type="entry name" value="alpha/beta hydrolase"/>
    <property type="match status" value="1"/>
</dbReference>
<dbReference type="VEuPathDB" id="FungiDB:yc1106_02304"/>
<dbReference type="GO" id="GO:0005737">
    <property type="term" value="C:cytoplasm"/>
    <property type="evidence" value="ECO:0007669"/>
    <property type="project" value="TreeGrafter"/>
</dbReference>
<evidence type="ECO:0000256" key="1">
    <source>
        <dbReference type="ARBA" id="ARBA00022801"/>
    </source>
</evidence>
<reference evidence="3" key="1">
    <citation type="submission" date="2021-12" db="EMBL/GenBank/DDBJ databases">
        <title>Curvularia clavata genome.</title>
        <authorList>
            <person name="Cao Y."/>
        </authorList>
    </citation>
    <scope>NUCLEOTIDE SEQUENCE</scope>
    <source>
        <strain evidence="3">Yc1106</strain>
    </source>
</reference>
<dbReference type="AlphaFoldDB" id="A0A9Q8Z3J3"/>
<protein>
    <recommendedName>
        <fullName evidence="2">Serine hydrolase domain-containing protein</fullName>
    </recommendedName>
</protein>
<keyword evidence="1" id="KW-0378">Hydrolase</keyword>
<evidence type="ECO:0000259" key="2">
    <source>
        <dbReference type="Pfam" id="PF03959"/>
    </source>
</evidence>
<evidence type="ECO:0000313" key="4">
    <source>
        <dbReference type="Proteomes" id="UP001056012"/>
    </source>
</evidence>
<dbReference type="OrthoDB" id="2094269at2759"/>
<dbReference type="GO" id="GO:0016787">
    <property type="term" value="F:hydrolase activity"/>
    <property type="evidence" value="ECO:0007669"/>
    <property type="project" value="UniProtKB-KW"/>
</dbReference>
<gene>
    <name evidence="3" type="ORF">yc1106_02304</name>
</gene>
<dbReference type="GO" id="GO:0019748">
    <property type="term" value="P:secondary metabolic process"/>
    <property type="evidence" value="ECO:0007669"/>
    <property type="project" value="TreeGrafter"/>
</dbReference>
<dbReference type="EMBL" id="CP089275">
    <property type="protein sequence ID" value="USP75030.1"/>
    <property type="molecule type" value="Genomic_DNA"/>
</dbReference>
<organism evidence="3 4">
    <name type="scientific">Curvularia clavata</name>
    <dbReference type="NCBI Taxonomy" id="95742"/>
    <lineage>
        <taxon>Eukaryota</taxon>
        <taxon>Fungi</taxon>
        <taxon>Dikarya</taxon>
        <taxon>Ascomycota</taxon>
        <taxon>Pezizomycotina</taxon>
        <taxon>Dothideomycetes</taxon>
        <taxon>Pleosporomycetidae</taxon>
        <taxon>Pleosporales</taxon>
        <taxon>Pleosporineae</taxon>
        <taxon>Pleosporaceae</taxon>
        <taxon>Curvularia</taxon>
    </lineage>
</organism>
<proteinExistence type="predicted"/>
<dbReference type="PANTHER" id="PTHR48070:SF4">
    <property type="entry name" value="ESTERASE ALNB"/>
    <property type="match status" value="1"/>
</dbReference>
<accession>A0A9Q8Z3J3</accession>
<evidence type="ECO:0000313" key="3">
    <source>
        <dbReference type="EMBL" id="USP75030.1"/>
    </source>
</evidence>
<dbReference type="SUPFAM" id="SSF53474">
    <property type="entry name" value="alpha/beta-Hydrolases"/>
    <property type="match status" value="1"/>
</dbReference>
<dbReference type="InterPro" id="IPR050593">
    <property type="entry name" value="LovG"/>
</dbReference>
<feature type="domain" description="Serine hydrolase" evidence="2">
    <location>
        <begin position="2"/>
        <end position="257"/>
    </location>
</feature>
<dbReference type="GO" id="GO:0005634">
    <property type="term" value="C:nucleus"/>
    <property type="evidence" value="ECO:0007669"/>
    <property type="project" value="TreeGrafter"/>
</dbReference>
<dbReference type="InterPro" id="IPR029058">
    <property type="entry name" value="AB_hydrolase_fold"/>
</dbReference>
<name>A0A9Q8Z3J3_CURCL</name>
<keyword evidence="4" id="KW-1185">Reference proteome</keyword>
<dbReference type="PANTHER" id="PTHR48070">
    <property type="entry name" value="ESTERASE OVCA2"/>
    <property type="match status" value="1"/>
</dbReference>